<dbReference type="EMBL" id="JBHTJI010000001">
    <property type="protein sequence ID" value="MFD0989566.1"/>
    <property type="molecule type" value="Genomic_DNA"/>
</dbReference>
<name>A0ABW3JH57_9FLAO</name>
<proteinExistence type="predicted"/>
<reference evidence="2" key="1">
    <citation type="journal article" date="2019" name="Int. J. Syst. Evol. Microbiol.">
        <title>The Global Catalogue of Microorganisms (GCM) 10K type strain sequencing project: providing services to taxonomists for standard genome sequencing and annotation.</title>
        <authorList>
            <consortium name="The Broad Institute Genomics Platform"/>
            <consortium name="The Broad Institute Genome Sequencing Center for Infectious Disease"/>
            <person name="Wu L."/>
            <person name="Ma J."/>
        </authorList>
    </citation>
    <scope>NUCLEOTIDE SEQUENCE [LARGE SCALE GENOMIC DNA]</scope>
    <source>
        <strain evidence="2">CCUG 62414</strain>
    </source>
</reference>
<dbReference type="SUPFAM" id="SSF53448">
    <property type="entry name" value="Nucleotide-diphospho-sugar transferases"/>
    <property type="match status" value="1"/>
</dbReference>
<organism evidence="1 2">
    <name type="scientific">Mariniflexile jejuense</name>
    <dbReference type="NCBI Taxonomy" id="1173582"/>
    <lineage>
        <taxon>Bacteria</taxon>
        <taxon>Pseudomonadati</taxon>
        <taxon>Bacteroidota</taxon>
        <taxon>Flavobacteriia</taxon>
        <taxon>Flavobacteriales</taxon>
        <taxon>Flavobacteriaceae</taxon>
        <taxon>Mariniflexile</taxon>
    </lineage>
</organism>
<evidence type="ECO:0000313" key="1">
    <source>
        <dbReference type="EMBL" id="MFD0989566.1"/>
    </source>
</evidence>
<comment type="caution">
    <text evidence="1">The sequence shown here is derived from an EMBL/GenBank/DDBJ whole genome shotgun (WGS) entry which is preliminary data.</text>
</comment>
<dbReference type="RefSeq" id="WP_379925144.1">
    <property type="nucleotide sequence ID" value="NZ_JBHTJI010000001.1"/>
</dbReference>
<accession>A0ABW3JH57</accession>
<protein>
    <recommendedName>
        <fullName evidence="3">Glycosyl transferase family 2</fullName>
    </recommendedName>
</protein>
<dbReference type="Gene3D" id="3.90.550.10">
    <property type="entry name" value="Spore Coat Polysaccharide Biosynthesis Protein SpsA, Chain A"/>
    <property type="match status" value="1"/>
</dbReference>
<sequence length="306" mass="36321">MQLAPVVLFVYNRPWHTIETLNALKNNCLSNKSLLYIYCDGAKQNANKQTLLDIKEVRAIVKREQWCGEVVIVERDENWGLAQNILDGISNVIKNYGKIIVLEDDMVTSKNFLDYMNFSLAYYKDAKDVYHINGHNFKSKLQYLLDDYYFSRYMNCWGWATWKDRWEQLITDYSFCYNKLLENKDLMRNFNYDNSLDFHNQLLLNINKKINTWAILWYSTIFFNKGYCLTSKHSYVSNIGLDGTGENCFDTTLNDSFKKDKKKFSGKIKLEETKLSRMHIILSVCSREPYGELKFVYRKIKKYFVK</sequence>
<dbReference type="Proteomes" id="UP001597061">
    <property type="component" value="Unassembled WGS sequence"/>
</dbReference>
<dbReference type="InterPro" id="IPR029044">
    <property type="entry name" value="Nucleotide-diphossugar_trans"/>
</dbReference>
<gene>
    <name evidence="1" type="ORF">ACFQ1R_05625</name>
</gene>
<evidence type="ECO:0000313" key="2">
    <source>
        <dbReference type="Proteomes" id="UP001597061"/>
    </source>
</evidence>
<keyword evidence="2" id="KW-1185">Reference proteome</keyword>
<evidence type="ECO:0008006" key="3">
    <source>
        <dbReference type="Google" id="ProtNLM"/>
    </source>
</evidence>